<proteinExistence type="predicted"/>
<sequence length="200" mass="22103">MSNVGIPQCSSGGESGWTLYLDDEDEVDSSGPVQLFRGVPRAVGYGPAGKSWNWKDEDANNESLSMVSDASSGPPYYEIEDWSCHLNRGGGFAAGSGRKSGMDKNTTRLQADAGGRHPHYEDTASSQYPKKNSKVPNIYSPEKHALYNFSRSYSIPNLQTKRENEKKHYYGLQPPAADEKSTSKKENQSGKSEEEGRQWL</sequence>
<dbReference type="AlphaFoldDB" id="A0AAN7JTE4"/>
<evidence type="ECO:0000256" key="1">
    <source>
        <dbReference type="SAM" id="MobiDB-lite"/>
    </source>
</evidence>
<accession>A0AAN7JTE4</accession>
<comment type="caution">
    <text evidence="2">The sequence shown here is derived from an EMBL/GenBank/DDBJ whole genome shotgun (WGS) entry which is preliminary data.</text>
</comment>
<gene>
    <name evidence="2" type="ORF">SAY87_021550</name>
</gene>
<dbReference type="Proteomes" id="UP001345219">
    <property type="component" value="Chromosome 16"/>
</dbReference>
<protein>
    <submittedName>
        <fullName evidence="2">Uncharacterized protein</fullName>
    </submittedName>
</protein>
<feature type="region of interest" description="Disordered" evidence="1">
    <location>
        <begin position="93"/>
        <end position="139"/>
    </location>
</feature>
<name>A0AAN7JTE4_9MYRT</name>
<dbReference type="EMBL" id="JAXIOK010000016">
    <property type="protein sequence ID" value="KAK4752752.1"/>
    <property type="molecule type" value="Genomic_DNA"/>
</dbReference>
<reference evidence="2 3" key="1">
    <citation type="journal article" date="2023" name="Hortic Res">
        <title>Pangenome of water caltrop reveals structural variations and asymmetric subgenome divergence after allopolyploidization.</title>
        <authorList>
            <person name="Zhang X."/>
            <person name="Chen Y."/>
            <person name="Wang L."/>
            <person name="Yuan Y."/>
            <person name="Fang M."/>
            <person name="Shi L."/>
            <person name="Lu R."/>
            <person name="Comes H.P."/>
            <person name="Ma Y."/>
            <person name="Chen Y."/>
            <person name="Huang G."/>
            <person name="Zhou Y."/>
            <person name="Zheng Z."/>
            <person name="Qiu Y."/>
        </authorList>
    </citation>
    <scope>NUCLEOTIDE SEQUENCE [LARGE SCALE GENOMIC DNA]</scope>
    <source>
        <tissue evidence="2">Roots</tissue>
    </source>
</reference>
<evidence type="ECO:0000313" key="2">
    <source>
        <dbReference type="EMBL" id="KAK4752752.1"/>
    </source>
</evidence>
<evidence type="ECO:0000313" key="3">
    <source>
        <dbReference type="Proteomes" id="UP001345219"/>
    </source>
</evidence>
<keyword evidence="3" id="KW-1185">Reference proteome</keyword>
<feature type="compositionally biased region" description="Basic and acidic residues" evidence="1">
    <location>
        <begin position="177"/>
        <end position="200"/>
    </location>
</feature>
<feature type="region of interest" description="Disordered" evidence="1">
    <location>
        <begin position="158"/>
        <end position="200"/>
    </location>
</feature>
<organism evidence="2 3">
    <name type="scientific">Trapa incisa</name>
    <dbReference type="NCBI Taxonomy" id="236973"/>
    <lineage>
        <taxon>Eukaryota</taxon>
        <taxon>Viridiplantae</taxon>
        <taxon>Streptophyta</taxon>
        <taxon>Embryophyta</taxon>
        <taxon>Tracheophyta</taxon>
        <taxon>Spermatophyta</taxon>
        <taxon>Magnoliopsida</taxon>
        <taxon>eudicotyledons</taxon>
        <taxon>Gunneridae</taxon>
        <taxon>Pentapetalae</taxon>
        <taxon>rosids</taxon>
        <taxon>malvids</taxon>
        <taxon>Myrtales</taxon>
        <taxon>Lythraceae</taxon>
        <taxon>Trapa</taxon>
    </lineage>
</organism>